<dbReference type="Proteomes" id="UP000789595">
    <property type="component" value="Unassembled WGS sequence"/>
</dbReference>
<name>A0A7S4A4R0_9STRA</name>
<dbReference type="AlphaFoldDB" id="A0A7S4A4R0"/>
<sequence>MLRLLVSAALGSSTATALRCTRRQCCNLGAAAVALAPGAALANDALLEDAFSARTKVLRPLPPSTCDAKTPDWLVGDWTVAASRFEGVSFPQSGSYYPRGGFTQTIAGARRGTILAIPNAGAAPKGYARSYASTLGTSSDVTNAASTLKAFWSDATDIRLEQQNDRRTIVNYRAPTVKRGVLPQRIVADRLACASESPSPSSLIVAERWAQASVVDDADAALTSLSGTYTAWHRYDRVDQGVRETLRVAAFDDSPAADDIRPAAVYDYSFFLRRRAGR</sequence>
<protein>
    <submittedName>
        <fullName evidence="2">Uncharacterized protein</fullName>
    </submittedName>
</protein>
<evidence type="ECO:0000256" key="1">
    <source>
        <dbReference type="SAM" id="SignalP"/>
    </source>
</evidence>
<evidence type="ECO:0000313" key="3">
    <source>
        <dbReference type="EMBL" id="CAH0364380.1"/>
    </source>
</evidence>
<evidence type="ECO:0000313" key="4">
    <source>
        <dbReference type="Proteomes" id="UP000789595"/>
    </source>
</evidence>
<gene>
    <name evidence="2" type="ORF">PCAL00307_LOCUS19066</name>
    <name evidence="3" type="ORF">PECAL_1P07390</name>
</gene>
<keyword evidence="4" id="KW-1185">Reference proteome</keyword>
<reference evidence="2" key="1">
    <citation type="submission" date="2021-01" db="EMBL/GenBank/DDBJ databases">
        <authorList>
            <person name="Corre E."/>
            <person name="Pelletier E."/>
            <person name="Niang G."/>
            <person name="Scheremetjew M."/>
            <person name="Finn R."/>
            <person name="Kale V."/>
            <person name="Holt S."/>
            <person name="Cochrane G."/>
            <person name="Meng A."/>
            <person name="Brown T."/>
            <person name="Cohen L."/>
        </authorList>
    </citation>
    <scope>NUCLEOTIDE SEQUENCE</scope>
    <source>
        <strain evidence="2">CCMP1756</strain>
    </source>
</reference>
<reference evidence="3" key="2">
    <citation type="submission" date="2021-11" db="EMBL/GenBank/DDBJ databases">
        <authorList>
            <consortium name="Genoscope - CEA"/>
            <person name="William W."/>
        </authorList>
    </citation>
    <scope>NUCLEOTIDE SEQUENCE</scope>
</reference>
<evidence type="ECO:0000313" key="2">
    <source>
        <dbReference type="EMBL" id="CAE0703619.1"/>
    </source>
</evidence>
<keyword evidence="1" id="KW-0732">Signal</keyword>
<dbReference type="EMBL" id="HBIW01022087">
    <property type="protein sequence ID" value="CAE0703619.1"/>
    <property type="molecule type" value="Transcribed_RNA"/>
</dbReference>
<proteinExistence type="predicted"/>
<accession>A0A7S4A4R0</accession>
<dbReference type="EMBL" id="CAKKNE010000001">
    <property type="protein sequence ID" value="CAH0364380.1"/>
    <property type="molecule type" value="Genomic_DNA"/>
</dbReference>
<feature type="chain" id="PRO_5036212273" evidence="1">
    <location>
        <begin position="18"/>
        <end position="278"/>
    </location>
</feature>
<feature type="signal peptide" evidence="1">
    <location>
        <begin position="1"/>
        <end position="17"/>
    </location>
</feature>
<organism evidence="2">
    <name type="scientific">Pelagomonas calceolata</name>
    <dbReference type="NCBI Taxonomy" id="35677"/>
    <lineage>
        <taxon>Eukaryota</taxon>
        <taxon>Sar</taxon>
        <taxon>Stramenopiles</taxon>
        <taxon>Ochrophyta</taxon>
        <taxon>Pelagophyceae</taxon>
        <taxon>Pelagomonadales</taxon>
        <taxon>Pelagomonadaceae</taxon>
        <taxon>Pelagomonas</taxon>
    </lineage>
</organism>